<evidence type="ECO:0008006" key="9">
    <source>
        <dbReference type="Google" id="ProtNLM"/>
    </source>
</evidence>
<feature type="transmembrane region" description="Helical" evidence="6">
    <location>
        <begin position="143"/>
        <end position="164"/>
    </location>
</feature>
<evidence type="ECO:0000256" key="4">
    <source>
        <dbReference type="ARBA" id="ARBA00046271"/>
    </source>
</evidence>
<proteinExistence type="predicted"/>
<feature type="transmembrane region" description="Helical" evidence="6">
    <location>
        <begin position="247"/>
        <end position="268"/>
    </location>
</feature>
<name>A0A8H6JDC7_9PEZI</name>
<dbReference type="InterPro" id="IPR008733">
    <property type="entry name" value="PEX11"/>
</dbReference>
<organism evidence="7 8">
    <name type="scientific">Colletotrichum sojae</name>
    <dbReference type="NCBI Taxonomy" id="2175907"/>
    <lineage>
        <taxon>Eukaryota</taxon>
        <taxon>Fungi</taxon>
        <taxon>Dikarya</taxon>
        <taxon>Ascomycota</taxon>
        <taxon>Pezizomycotina</taxon>
        <taxon>Sordariomycetes</taxon>
        <taxon>Hypocreomycetidae</taxon>
        <taxon>Glomerellales</taxon>
        <taxon>Glomerellaceae</taxon>
        <taxon>Colletotrichum</taxon>
        <taxon>Colletotrichum orchidearum species complex</taxon>
    </lineage>
</organism>
<dbReference type="AlphaFoldDB" id="A0A8H6JDC7"/>
<evidence type="ECO:0000313" key="7">
    <source>
        <dbReference type="EMBL" id="KAF6811029.1"/>
    </source>
</evidence>
<reference evidence="7 8" key="1">
    <citation type="journal article" date="2020" name="Phytopathology">
        <title>Genome Sequence Resources of Colletotrichum truncatum, C. plurivorum, C. musicola, and C. sojae: Four Species Pathogenic to Soybean (Glycine max).</title>
        <authorList>
            <person name="Rogerio F."/>
            <person name="Boufleur T.R."/>
            <person name="Ciampi-Guillardi M."/>
            <person name="Sukno S.A."/>
            <person name="Thon M.R."/>
            <person name="Massola Junior N.S."/>
            <person name="Baroncelli R."/>
        </authorList>
    </citation>
    <scope>NUCLEOTIDE SEQUENCE [LARGE SCALE GENOMIC DNA]</scope>
    <source>
        <strain evidence="7 8">LFN0009</strain>
    </source>
</reference>
<dbReference type="PANTHER" id="PTHR12652">
    <property type="entry name" value="PEROXISOMAL BIOGENESIS FACTOR 11"/>
    <property type="match status" value="1"/>
</dbReference>
<comment type="subcellular location">
    <subcellularLocation>
        <location evidence="4">Peroxisome membrane</location>
    </subcellularLocation>
</comment>
<dbReference type="PANTHER" id="PTHR12652:SF23">
    <property type="entry name" value="MICROBODY (PEROXISOME) PROLIFERATION PROTEIN PEROXIN 11B (EUROFUNG)"/>
    <property type="match status" value="1"/>
</dbReference>
<dbReference type="GO" id="GO:0016559">
    <property type="term" value="P:peroxisome fission"/>
    <property type="evidence" value="ECO:0007669"/>
    <property type="project" value="InterPro"/>
</dbReference>
<evidence type="ECO:0000313" key="8">
    <source>
        <dbReference type="Proteomes" id="UP000652219"/>
    </source>
</evidence>
<sequence>MTSFKFDQFVAFGSDSAGLERILRAFQSLVVILLTNPSLFSFLSIPQAPGIAALLPLKSNLNLSRRAIRLFWFLNSFGTSYNLYSSSSSPKPLETWLDIVRLTLLGLYAGIESATLLDLLGLPNVSVFGEEQTRRLNLEAQRFWILGLWIGIAGNVLRMVRAFAYAPVPQDGEGYGTGEGEKTAAAAAGDEKTENGEEEKLDWEAERKRLRAIVLRRRQERKRWRAHVAGTVRSLGRRVVSDALDSLIPAAALGWFDIGAGAVAVAMLGSTWITSRDVWERCGALVAARRGA</sequence>
<dbReference type="Proteomes" id="UP000652219">
    <property type="component" value="Unassembled WGS sequence"/>
</dbReference>
<gene>
    <name evidence="7" type="ORF">CSOJ01_05953</name>
</gene>
<evidence type="ECO:0000256" key="6">
    <source>
        <dbReference type="SAM" id="Phobius"/>
    </source>
</evidence>
<dbReference type="GO" id="GO:0005778">
    <property type="term" value="C:peroxisomal membrane"/>
    <property type="evidence" value="ECO:0007669"/>
    <property type="project" value="UniProtKB-SubCell"/>
</dbReference>
<keyword evidence="6" id="KW-1133">Transmembrane helix</keyword>
<evidence type="ECO:0000256" key="5">
    <source>
        <dbReference type="SAM" id="MobiDB-lite"/>
    </source>
</evidence>
<feature type="region of interest" description="Disordered" evidence="5">
    <location>
        <begin position="174"/>
        <end position="199"/>
    </location>
</feature>
<protein>
    <recommendedName>
        <fullName evidence="9">AoPex11B-like protein</fullName>
    </recommendedName>
</protein>
<keyword evidence="1" id="KW-0962">Peroxisome biogenesis</keyword>
<evidence type="ECO:0000256" key="2">
    <source>
        <dbReference type="ARBA" id="ARBA00023136"/>
    </source>
</evidence>
<accession>A0A8H6JDC7</accession>
<comment type="caution">
    <text evidence="7">The sequence shown here is derived from an EMBL/GenBank/DDBJ whole genome shotgun (WGS) entry which is preliminary data.</text>
</comment>
<keyword evidence="6" id="KW-0812">Transmembrane</keyword>
<dbReference type="EMBL" id="WIGN01000079">
    <property type="protein sequence ID" value="KAF6811029.1"/>
    <property type="molecule type" value="Genomic_DNA"/>
</dbReference>
<dbReference type="Pfam" id="PF05648">
    <property type="entry name" value="PEX11"/>
    <property type="match status" value="1"/>
</dbReference>
<evidence type="ECO:0000256" key="1">
    <source>
        <dbReference type="ARBA" id="ARBA00022593"/>
    </source>
</evidence>
<evidence type="ECO:0000256" key="3">
    <source>
        <dbReference type="ARBA" id="ARBA00023140"/>
    </source>
</evidence>
<keyword evidence="8" id="KW-1185">Reference proteome</keyword>
<keyword evidence="2 6" id="KW-0472">Membrane</keyword>
<keyword evidence="3" id="KW-0576">Peroxisome</keyword>